<proteinExistence type="inferred from homology"/>
<name>A0A4Y7IJR4_PAPSO</name>
<dbReference type="InterPro" id="IPR009068">
    <property type="entry name" value="uS15_NS1_RNA-bd_sf"/>
</dbReference>
<keyword evidence="7" id="KW-1185">Reference proteome</keyword>
<evidence type="ECO:0000313" key="6">
    <source>
        <dbReference type="EMBL" id="RZC49134.1"/>
    </source>
</evidence>
<dbReference type="PANTHER" id="PTHR23321:SF26">
    <property type="entry name" value="SMALL RIBOSOMAL SUBUNIT PROTEIN US15M"/>
    <property type="match status" value="1"/>
</dbReference>
<organism evidence="6 7">
    <name type="scientific">Papaver somniferum</name>
    <name type="common">Opium poppy</name>
    <dbReference type="NCBI Taxonomy" id="3469"/>
    <lineage>
        <taxon>Eukaryota</taxon>
        <taxon>Viridiplantae</taxon>
        <taxon>Streptophyta</taxon>
        <taxon>Embryophyta</taxon>
        <taxon>Tracheophyta</taxon>
        <taxon>Spermatophyta</taxon>
        <taxon>Magnoliopsida</taxon>
        <taxon>Ranunculales</taxon>
        <taxon>Papaveraceae</taxon>
        <taxon>Papaveroideae</taxon>
        <taxon>Papaver</taxon>
    </lineage>
</organism>
<dbReference type="SUPFAM" id="SSF47060">
    <property type="entry name" value="S15/NS1 RNA-binding domain"/>
    <property type="match status" value="1"/>
</dbReference>
<dbReference type="InterPro" id="IPR000589">
    <property type="entry name" value="Ribosomal_uS15"/>
</dbReference>
<dbReference type="HAMAP" id="MF_01343_B">
    <property type="entry name" value="Ribosomal_uS15_B"/>
    <property type="match status" value="1"/>
</dbReference>
<dbReference type="Pfam" id="PF00312">
    <property type="entry name" value="Ribosomal_S15"/>
    <property type="match status" value="1"/>
</dbReference>
<evidence type="ECO:0000256" key="2">
    <source>
        <dbReference type="ARBA" id="ARBA00022980"/>
    </source>
</evidence>
<dbReference type="GO" id="GO:0003735">
    <property type="term" value="F:structural constituent of ribosome"/>
    <property type="evidence" value="ECO:0007669"/>
    <property type="project" value="InterPro"/>
</dbReference>
<sequence>MASILSTSAFLQTPASVSTTPLETPKGGVFSLSFRNRRTQIGSQSNFSNLFLNKSNTSTLEVSRFIPSAVYQQTSEVEEAKEEKTGSVEFQVLCFTNKIRSLTSHLQTHRKDYSSQRGLRLTLGKRQRLLAYLAKKDSRRYMDLIGRLDIRDPKKTRATLN</sequence>
<evidence type="ECO:0000256" key="3">
    <source>
        <dbReference type="ARBA" id="ARBA00023274"/>
    </source>
</evidence>
<dbReference type="CDD" id="cd00677">
    <property type="entry name" value="S15_NS1_EPRS_RNA-bind"/>
    <property type="match status" value="1"/>
</dbReference>
<dbReference type="GO" id="GO:0006412">
    <property type="term" value="P:translation"/>
    <property type="evidence" value="ECO:0007669"/>
    <property type="project" value="InterPro"/>
</dbReference>
<keyword evidence="3 4" id="KW-0687">Ribonucleoprotein</keyword>
<dbReference type="Gene3D" id="1.10.287.10">
    <property type="entry name" value="S15/NS1, RNA-binding"/>
    <property type="match status" value="1"/>
</dbReference>
<dbReference type="GO" id="GO:0005840">
    <property type="term" value="C:ribosome"/>
    <property type="evidence" value="ECO:0007669"/>
    <property type="project" value="UniProtKB-KW"/>
</dbReference>
<evidence type="ECO:0000256" key="5">
    <source>
        <dbReference type="RuleBase" id="RU003920"/>
    </source>
</evidence>
<accession>A0A4Y7IJR4</accession>
<dbReference type="STRING" id="3469.A0A4Y7IJR4"/>
<gene>
    <name evidence="6" type="ORF">C5167_017558</name>
</gene>
<dbReference type="SMART" id="SM01387">
    <property type="entry name" value="Ribosomal_S15"/>
    <property type="match status" value="1"/>
</dbReference>
<keyword evidence="2 4" id="KW-0689">Ribosomal protein</keyword>
<dbReference type="InterPro" id="IPR005290">
    <property type="entry name" value="Ribosomal_uS15_bac-type"/>
</dbReference>
<dbReference type="GO" id="GO:1990904">
    <property type="term" value="C:ribonucleoprotein complex"/>
    <property type="evidence" value="ECO:0007669"/>
    <property type="project" value="UniProtKB-KW"/>
</dbReference>
<reference evidence="6 7" key="1">
    <citation type="journal article" date="2018" name="Science">
        <title>The opium poppy genome and morphinan production.</title>
        <authorList>
            <person name="Guo L."/>
            <person name="Winzer T."/>
            <person name="Yang X."/>
            <person name="Li Y."/>
            <person name="Ning Z."/>
            <person name="He Z."/>
            <person name="Teodor R."/>
            <person name="Lu Y."/>
            <person name="Bowser T.A."/>
            <person name="Graham I.A."/>
            <person name="Ye K."/>
        </authorList>
    </citation>
    <scope>NUCLEOTIDE SEQUENCE [LARGE SCALE GENOMIC DNA]</scope>
    <source>
        <strain evidence="7">cv. HN1</strain>
        <tissue evidence="6">Leaves</tissue>
    </source>
</reference>
<dbReference type="GO" id="GO:0005737">
    <property type="term" value="C:cytoplasm"/>
    <property type="evidence" value="ECO:0007669"/>
    <property type="project" value="UniProtKB-ARBA"/>
</dbReference>
<evidence type="ECO:0000256" key="1">
    <source>
        <dbReference type="ARBA" id="ARBA00008434"/>
    </source>
</evidence>
<dbReference type="PROSITE" id="PS00362">
    <property type="entry name" value="RIBOSOMAL_S15"/>
    <property type="match status" value="1"/>
</dbReference>
<dbReference type="EMBL" id="CM010716">
    <property type="protein sequence ID" value="RZC49134.1"/>
    <property type="molecule type" value="Genomic_DNA"/>
</dbReference>
<dbReference type="PANTHER" id="PTHR23321">
    <property type="entry name" value="RIBOSOMAL PROTEIN S15, BACTERIAL AND ORGANELLAR"/>
    <property type="match status" value="1"/>
</dbReference>
<dbReference type="Proteomes" id="UP000316621">
    <property type="component" value="Chromosome 2"/>
</dbReference>
<dbReference type="NCBIfam" id="TIGR00952">
    <property type="entry name" value="S15_bact"/>
    <property type="match status" value="1"/>
</dbReference>
<protein>
    <recommendedName>
        <fullName evidence="5">30S ribosomal protein S15</fullName>
    </recommendedName>
</protein>
<evidence type="ECO:0000313" key="7">
    <source>
        <dbReference type="Proteomes" id="UP000316621"/>
    </source>
</evidence>
<evidence type="ECO:0000256" key="4">
    <source>
        <dbReference type="RuleBase" id="RU003919"/>
    </source>
</evidence>
<dbReference type="Gramene" id="RZC49134">
    <property type="protein sequence ID" value="RZC49134"/>
    <property type="gene ID" value="C5167_017558"/>
</dbReference>
<dbReference type="AlphaFoldDB" id="A0A4Y7IJR4"/>
<comment type="similarity">
    <text evidence="1 4">Belongs to the universal ribosomal protein uS15 family.</text>
</comment>